<keyword evidence="2" id="KW-1133">Transmembrane helix</keyword>
<proteinExistence type="predicted"/>
<evidence type="ECO:0000313" key="4">
    <source>
        <dbReference type="Proteomes" id="UP001321760"/>
    </source>
</evidence>
<evidence type="ECO:0000313" key="3">
    <source>
        <dbReference type="EMBL" id="KAK4447311.1"/>
    </source>
</evidence>
<accession>A0AAV9GFV4</accession>
<keyword evidence="2" id="KW-0812">Transmembrane</keyword>
<evidence type="ECO:0000256" key="2">
    <source>
        <dbReference type="SAM" id="Phobius"/>
    </source>
</evidence>
<comment type="caution">
    <text evidence="3">The sequence shown here is derived from an EMBL/GenBank/DDBJ whole genome shotgun (WGS) entry which is preliminary data.</text>
</comment>
<reference evidence="3" key="1">
    <citation type="journal article" date="2023" name="Mol. Phylogenet. Evol.">
        <title>Genome-scale phylogeny and comparative genomics of the fungal order Sordariales.</title>
        <authorList>
            <person name="Hensen N."/>
            <person name="Bonometti L."/>
            <person name="Westerberg I."/>
            <person name="Brannstrom I.O."/>
            <person name="Guillou S."/>
            <person name="Cros-Aarteil S."/>
            <person name="Calhoun S."/>
            <person name="Haridas S."/>
            <person name="Kuo A."/>
            <person name="Mondo S."/>
            <person name="Pangilinan J."/>
            <person name="Riley R."/>
            <person name="LaButti K."/>
            <person name="Andreopoulos B."/>
            <person name="Lipzen A."/>
            <person name="Chen C."/>
            <person name="Yan M."/>
            <person name="Daum C."/>
            <person name="Ng V."/>
            <person name="Clum A."/>
            <person name="Steindorff A."/>
            <person name="Ohm R.A."/>
            <person name="Martin F."/>
            <person name="Silar P."/>
            <person name="Natvig D.O."/>
            <person name="Lalanne C."/>
            <person name="Gautier V."/>
            <person name="Ament-Velasquez S.L."/>
            <person name="Kruys A."/>
            <person name="Hutchinson M.I."/>
            <person name="Powell A.J."/>
            <person name="Barry K."/>
            <person name="Miller A.N."/>
            <person name="Grigoriev I.V."/>
            <person name="Debuchy R."/>
            <person name="Gladieux P."/>
            <person name="Hiltunen Thoren M."/>
            <person name="Johannesson H."/>
        </authorList>
    </citation>
    <scope>NUCLEOTIDE SEQUENCE</scope>
    <source>
        <strain evidence="3">PSN243</strain>
    </source>
</reference>
<sequence length="628" mass="69292">MATITNEVQEGGFRPRPADSESSSVSTTSRTIAQVWPWQCGKTCVHLVLLVSLLLSTTGAIGLGYTHYVGIEGRPQQLCGDRAVSATGVESTFEINVIMLLDLSFASAKLIDLVWDTAFAHGGRLLHGWIFYHVACRTVTWILEYSAMPYSFLLNVLFHPDSLRSLGTLLRSFAHRHQGRTVVCLLLLTYGAGHVLFFSTLWSAATGYQSSDIAGYILPDYTHLFFPDRDGLRMCWIVDASRIPASYNARIGNISDVVLGPKVGSMFPTLNELLNRTGPSMWERSAAWNSVNVWDIREYGANAESDFRNILSYLRSKDTLYAFLRKLSDDHTTPSNNVSWIAGNGSVAYNATPSTYKWRGYGFRTPPRMENINTSSLPSTVDGWQYLGDSQMSQVHDNNTLVSVKGGEVTSATVDAIFSRSTFHLNKSVSRGPNDVPYNSTLWFRGTSIPLDAPFLSLKTDCSDRKTNDWFPSGFGECLCYNGEPLGHNFTRNKFCTSGNRYVWGLSSSLALVGVILEVVWCMVCLALLAYSGDNSKLLFHGRSATGDVRNMLELANAINSDLGHTTGWEKEKHLATALKGYQPVGFATKGGRHGPKSVGLVSVPTGPRLRRHLDISFSDDTMVDRSS</sequence>
<reference evidence="3" key="2">
    <citation type="submission" date="2023-05" db="EMBL/GenBank/DDBJ databases">
        <authorList>
            <consortium name="Lawrence Berkeley National Laboratory"/>
            <person name="Steindorff A."/>
            <person name="Hensen N."/>
            <person name="Bonometti L."/>
            <person name="Westerberg I."/>
            <person name="Brannstrom I.O."/>
            <person name="Guillou S."/>
            <person name="Cros-Aarteil S."/>
            <person name="Calhoun S."/>
            <person name="Haridas S."/>
            <person name="Kuo A."/>
            <person name="Mondo S."/>
            <person name="Pangilinan J."/>
            <person name="Riley R."/>
            <person name="Labutti K."/>
            <person name="Andreopoulos B."/>
            <person name="Lipzen A."/>
            <person name="Chen C."/>
            <person name="Yanf M."/>
            <person name="Daum C."/>
            <person name="Ng V."/>
            <person name="Clum A."/>
            <person name="Ohm R."/>
            <person name="Martin F."/>
            <person name="Silar P."/>
            <person name="Natvig D."/>
            <person name="Lalanne C."/>
            <person name="Gautier V."/>
            <person name="Ament-Velasquez S.L."/>
            <person name="Kruys A."/>
            <person name="Hutchinson M.I."/>
            <person name="Powell A.J."/>
            <person name="Barry K."/>
            <person name="Miller A.N."/>
            <person name="Grigoriev I.V."/>
            <person name="Debuchy R."/>
            <person name="Gladieux P."/>
            <person name="Thoren M.H."/>
            <person name="Johannesson H."/>
        </authorList>
    </citation>
    <scope>NUCLEOTIDE SEQUENCE</scope>
    <source>
        <strain evidence="3">PSN243</strain>
    </source>
</reference>
<feature type="transmembrane region" description="Helical" evidence="2">
    <location>
        <begin position="45"/>
        <end position="65"/>
    </location>
</feature>
<dbReference type="EMBL" id="MU865950">
    <property type="protein sequence ID" value="KAK4447311.1"/>
    <property type="molecule type" value="Genomic_DNA"/>
</dbReference>
<gene>
    <name evidence="3" type="ORF">QBC34DRAFT_131957</name>
</gene>
<dbReference type="Proteomes" id="UP001321760">
    <property type="component" value="Unassembled WGS sequence"/>
</dbReference>
<dbReference type="AlphaFoldDB" id="A0AAV9GFV4"/>
<evidence type="ECO:0000256" key="1">
    <source>
        <dbReference type="SAM" id="MobiDB-lite"/>
    </source>
</evidence>
<feature type="transmembrane region" description="Helical" evidence="2">
    <location>
        <begin position="502"/>
        <end position="531"/>
    </location>
</feature>
<name>A0AAV9GFV4_9PEZI</name>
<protein>
    <submittedName>
        <fullName evidence="3">Uncharacterized protein</fullName>
    </submittedName>
</protein>
<feature type="region of interest" description="Disordered" evidence="1">
    <location>
        <begin position="1"/>
        <end position="25"/>
    </location>
</feature>
<keyword evidence="4" id="KW-1185">Reference proteome</keyword>
<organism evidence="3 4">
    <name type="scientific">Podospora aff. communis PSN243</name>
    <dbReference type="NCBI Taxonomy" id="3040156"/>
    <lineage>
        <taxon>Eukaryota</taxon>
        <taxon>Fungi</taxon>
        <taxon>Dikarya</taxon>
        <taxon>Ascomycota</taxon>
        <taxon>Pezizomycotina</taxon>
        <taxon>Sordariomycetes</taxon>
        <taxon>Sordariomycetidae</taxon>
        <taxon>Sordariales</taxon>
        <taxon>Podosporaceae</taxon>
        <taxon>Podospora</taxon>
    </lineage>
</organism>
<keyword evidence="2" id="KW-0472">Membrane</keyword>